<name>A0A9D4FC46_DREPO</name>
<gene>
    <name evidence="1" type="ORF">DPMN_147398</name>
</gene>
<dbReference type="EMBL" id="JAIWYP010000007">
    <property type="protein sequence ID" value="KAH3793875.1"/>
    <property type="molecule type" value="Genomic_DNA"/>
</dbReference>
<accession>A0A9D4FC46</accession>
<proteinExistence type="predicted"/>
<evidence type="ECO:0000313" key="1">
    <source>
        <dbReference type="EMBL" id="KAH3793875.1"/>
    </source>
</evidence>
<comment type="caution">
    <text evidence="1">The sequence shown here is derived from an EMBL/GenBank/DDBJ whole genome shotgun (WGS) entry which is preliminary data.</text>
</comment>
<protein>
    <submittedName>
        <fullName evidence="1">Uncharacterized protein</fullName>
    </submittedName>
</protein>
<organism evidence="1 2">
    <name type="scientific">Dreissena polymorpha</name>
    <name type="common">Zebra mussel</name>
    <name type="synonym">Mytilus polymorpha</name>
    <dbReference type="NCBI Taxonomy" id="45954"/>
    <lineage>
        <taxon>Eukaryota</taxon>
        <taxon>Metazoa</taxon>
        <taxon>Spiralia</taxon>
        <taxon>Lophotrochozoa</taxon>
        <taxon>Mollusca</taxon>
        <taxon>Bivalvia</taxon>
        <taxon>Autobranchia</taxon>
        <taxon>Heteroconchia</taxon>
        <taxon>Euheterodonta</taxon>
        <taxon>Imparidentia</taxon>
        <taxon>Neoheterodontei</taxon>
        <taxon>Myida</taxon>
        <taxon>Dreissenoidea</taxon>
        <taxon>Dreissenidae</taxon>
        <taxon>Dreissena</taxon>
    </lineage>
</organism>
<dbReference type="Proteomes" id="UP000828390">
    <property type="component" value="Unassembled WGS sequence"/>
</dbReference>
<reference evidence="1" key="2">
    <citation type="submission" date="2020-11" db="EMBL/GenBank/DDBJ databases">
        <authorList>
            <person name="McCartney M.A."/>
            <person name="Auch B."/>
            <person name="Kono T."/>
            <person name="Mallez S."/>
            <person name="Becker A."/>
            <person name="Gohl D.M."/>
            <person name="Silverstein K.A.T."/>
            <person name="Koren S."/>
            <person name="Bechman K.B."/>
            <person name="Herman A."/>
            <person name="Abrahante J.E."/>
            <person name="Garbe J."/>
        </authorList>
    </citation>
    <scope>NUCLEOTIDE SEQUENCE</scope>
    <source>
        <strain evidence="1">Duluth1</strain>
        <tissue evidence="1">Whole animal</tissue>
    </source>
</reference>
<keyword evidence="2" id="KW-1185">Reference proteome</keyword>
<sequence>MVQKVLRFTASSHQTGPCSVKQATLTSAPLKVDPQAHARPQRKSAFNLTASSACNDFYTSLHSKMTSSVIIEQLSGRGHFCGPKDL</sequence>
<reference evidence="1" key="1">
    <citation type="journal article" date="2019" name="bioRxiv">
        <title>The Genome of the Zebra Mussel, Dreissena polymorpha: A Resource for Invasive Species Research.</title>
        <authorList>
            <person name="McCartney M.A."/>
            <person name="Auch B."/>
            <person name="Kono T."/>
            <person name="Mallez S."/>
            <person name="Zhang Y."/>
            <person name="Obille A."/>
            <person name="Becker A."/>
            <person name="Abrahante J.E."/>
            <person name="Garbe J."/>
            <person name="Badalamenti J.P."/>
            <person name="Herman A."/>
            <person name="Mangelson H."/>
            <person name="Liachko I."/>
            <person name="Sullivan S."/>
            <person name="Sone E.D."/>
            <person name="Koren S."/>
            <person name="Silverstein K.A.T."/>
            <person name="Beckman K.B."/>
            <person name="Gohl D.M."/>
        </authorList>
    </citation>
    <scope>NUCLEOTIDE SEQUENCE</scope>
    <source>
        <strain evidence="1">Duluth1</strain>
        <tissue evidence="1">Whole animal</tissue>
    </source>
</reference>
<dbReference type="AlphaFoldDB" id="A0A9D4FC46"/>
<evidence type="ECO:0000313" key="2">
    <source>
        <dbReference type="Proteomes" id="UP000828390"/>
    </source>
</evidence>